<dbReference type="InterPro" id="IPR051081">
    <property type="entry name" value="HTH_MetalResp_TranReg"/>
</dbReference>
<dbReference type="PANTHER" id="PTHR33154">
    <property type="entry name" value="TRANSCRIPTIONAL REGULATOR, ARSR FAMILY"/>
    <property type="match status" value="1"/>
</dbReference>
<keyword evidence="2" id="KW-0238">DNA-binding</keyword>
<evidence type="ECO:0000259" key="4">
    <source>
        <dbReference type="PROSITE" id="PS50987"/>
    </source>
</evidence>
<gene>
    <name evidence="5" type="ORF">SMU82_09102</name>
</gene>
<name>A0A829BT54_STRMG</name>
<dbReference type="InterPro" id="IPR011991">
    <property type="entry name" value="ArsR-like_HTH"/>
</dbReference>
<reference evidence="5 6" key="1">
    <citation type="journal article" date="2013" name="Mol. Biol. Evol.">
        <title>Evolutionary and population genomics of the cavity causing bacteria Streptococcus mutans.</title>
        <authorList>
            <person name="Cornejo O.E."/>
            <person name="Lefebure T."/>
            <person name="Pavinski Bitar P.D."/>
            <person name="Lang P."/>
            <person name="Richards V.P."/>
            <person name="Eilertson K."/>
            <person name="Do T."/>
            <person name="Beighton D."/>
            <person name="Zeng L."/>
            <person name="Ahn S.J."/>
            <person name="Burne R.A."/>
            <person name="Siepel A."/>
            <person name="Bustamante C.D."/>
            <person name="Stanhope M.J."/>
        </authorList>
    </citation>
    <scope>NUCLEOTIDE SEQUENCE [LARGE SCALE GENOMIC DNA]</scope>
    <source>
        <strain evidence="5 6">SM6</strain>
    </source>
</reference>
<dbReference type="GO" id="GO:0003677">
    <property type="term" value="F:DNA binding"/>
    <property type="evidence" value="ECO:0007669"/>
    <property type="project" value="UniProtKB-KW"/>
</dbReference>
<feature type="domain" description="HTH arsR-type" evidence="4">
    <location>
        <begin position="6"/>
        <end position="100"/>
    </location>
</feature>
<dbReference type="RefSeq" id="WP_002265575.1">
    <property type="nucleotide sequence ID" value="NZ_AHSR01000046.1"/>
</dbReference>
<sequence>MKSLSHPSINDINLEQILSALSEPTRLAIFKELYSAQDEKNCSSFSSLGQKNNLSHHFKTLRECGIIYVRIEGRKRCISLRNEELNKKFPNLLKVIYDNS</sequence>
<dbReference type="InterPro" id="IPR036388">
    <property type="entry name" value="WH-like_DNA-bd_sf"/>
</dbReference>
<dbReference type="CDD" id="cd00090">
    <property type="entry name" value="HTH_ARSR"/>
    <property type="match status" value="1"/>
</dbReference>
<keyword evidence="3" id="KW-0804">Transcription</keyword>
<proteinExistence type="predicted"/>
<dbReference type="InterPro" id="IPR001845">
    <property type="entry name" value="HTH_ArsR_DNA-bd_dom"/>
</dbReference>
<dbReference type="GO" id="GO:0003700">
    <property type="term" value="F:DNA-binding transcription factor activity"/>
    <property type="evidence" value="ECO:0007669"/>
    <property type="project" value="InterPro"/>
</dbReference>
<evidence type="ECO:0000256" key="1">
    <source>
        <dbReference type="ARBA" id="ARBA00023015"/>
    </source>
</evidence>
<evidence type="ECO:0000313" key="6">
    <source>
        <dbReference type="Proteomes" id="UP000011676"/>
    </source>
</evidence>
<dbReference type="SUPFAM" id="SSF46785">
    <property type="entry name" value="Winged helix' DNA-binding domain"/>
    <property type="match status" value="1"/>
</dbReference>
<dbReference type="PRINTS" id="PR00778">
    <property type="entry name" value="HTHARSR"/>
</dbReference>
<evidence type="ECO:0000256" key="3">
    <source>
        <dbReference type="ARBA" id="ARBA00023163"/>
    </source>
</evidence>
<protein>
    <submittedName>
        <fullName evidence="5">Transcriptional regulator</fullName>
    </submittedName>
</protein>
<comment type="caution">
    <text evidence="5">The sequence shown here is derived from an EMBL/GenBank/DDBJ whole genome shotgun (WGS) entry which is preliminary data.</text>
</comment>
<organism evidence="5 6">
    <name type="scientific">Streptococcus mutans SM6</name>
    <dbReference type="NCBI Taxonomy" id="857119"/>
    <lineage>
        <taxon>Bacteria</taxon>
        <taxon>Bacillati</taxon>
        <taxon>Bacillota</taxon>
        <taxon>Bacilli</taxon>
        <taxon>Lactobacillales</taxon>
        <taxon>Streptococcaceae</taxon>
        <taxon>Streptococcus</taxon>
    </lineage>
</organism>
<keyword evidence="1" id="KW-0805">Transcription regulation</keyword>
<dbReference type="PROSITE" id="PS50987">
    <property type="entry name" value="HTH_ARSR_2"/>
    <property type="match status" value="1"/>
</dbReference>
<evidence type="ECO:0000313" key="5">
    <source>
        <dbReference type="EMBL" id="EMC21978.1"/>
    </source>
</evidence>
<accession>A0A829BT54</accession>
<dbReference type="SMART" id="SM00418">
    <property type="entry name" value="HTH_ARSR"/>
    <property type="match status" value="1"/>
</dbReference>
<dbReference type="Proteomes" id="UP000011676">
    <property type="component" value="Unassembled WGS sequence"/>
</dbReference>
<dbReference type="PANTHER" id="PTHR33154:SF12">
    <property type="entry name" value="TRANSCRIPTIONAL REGULATORY PROTEIN"/>
    <property type="match status" value="1"/>
</dbReference>
<dbReference type="AlphaFoldDB" id="A0A829BT54"/>
<evidence type="ECO:0000256" key="2">
    <source>
        <dbReference type="ARBA" id="ARBA00023125"/>
    </source>
</evidence>
<dbReference type="Gene3D" id="1.10.10.10">
    <property type="entry name" value="Winged helix-like DNA-binding domain superfamily/Winged helix DNA-binding domain"/>
    <property type="match status" value="1"/>
</dbReference>
<dbReference type="EMBL" id="AHSR01000046">
    <property type="protein sequence ID" value="EMC21978.1"/>
    <property type="molecule type" value="Genomic_DNA"/>
</dbReference>
<dbReference type="InterPro" id="IPR036390">
    <property type="entry name" value="WH_DNA-bd_sf"/>
</dbReference>